<name>A0A498C0F2_9MICO</name>
<evidence type="ECO:0000256" key="6">
    <source>
        <dbReference type="ARBA" id="ARBA00023136"/>
    </source>
</evidence>
<keyword evidence="4 7" id="KW-0812">Transmembrane</keyword>
<keyword evidence="6 7" id="KW-0472">Membrane</keyword>
<evidence type="ECO:0000256" key="2">
    <source>
        <dbReference type="ARBA" id="ARBA00006464"/>
    </source>
</evidence>
<feature type="transmembrane region" description="Helical" evidence="7">
    <location>
        <begin position="77"/>
        <end position="100"/>
    </location>
</feature>
<gene>
    <name evidence="9" type="ORF">C7474_2535</name>
</gene>
<dbReference type="Pfam" id="PF13727">
    <property type="entry name" value="CoA_binding_3"/>
    <property type="match status" value="1"/>
</dbReference>
<feature type="transmembrane region" description="Helical" evidence="7">
    <location>
        <begin position="45"/>
        <end position="65"/>
    </location>
</feature>
<protein>
    <submittedName>
        <fullName evidence="9">Exopolysaccharide biosynthesis polyprenyl glycosylphosphotransferase</fullName>
    </submittedName>
</protein>
<reference evidence="9 10" key="1">
    <citation type="journal article" date="2015" name="Stand. Genomic Sci.">
        <title>Genomic Encyclopedia of Bacterial and Archaeal Type Strains, Phase III: the genomes of soil and plant-associated and newly described type strains.</title>
        <authorList>
            <person name="Whitman W.B."/>
            <person name="Woyke T."/>
            <person name="Klenk H.P."/>
            <person name="Zhou Y."/>
            <person name="Lilburn T.G."/>
            <person name="Beck B.J."/>
            <person name="De Vos P."/>
            <person name="Vandamme P."/>
            <person name="Eisen J.A."/>
            <person name="Garrity G."/>
            <person name="Hugenholtz P."/>
            <person name="Kyrpides N.C."/>
        </authorList>
    </citation>
    <scope>NUCLEOTIDE SEQUENCE [LARGE SCALE GENOMIC DNA]</scope>
    <source>
        <strain evidence="9 10">S2T63</strain>
    </source>
</reference>
<organism evidence="9 10">
    <name type="scientific">Microbacterium telephonicum</name>
    <dbReference type="NCBI Taxonomy" id="1714841"/>
    <lineage>
        <taxon>Bacteria</taxon>
        <taxon>Bacillati</taxon>
        <taxon>Actinomycetota</taxon>
        <taxon>Actinomycetes</taxon>
        <taxon>Micrococcales</taxon>
        <taxon>Microbacteriaceae</taxon>
        <taxon>Microbacterium</taxon>
    </lineage>
</organism>
<accession>A0A498C0F2</accession>
<dbReference type="PANTHER" id="PTHR30576">
    <property type="entry name" value="COLANIC BIOSYNTHESIS UDP-GLUCOSE LIPID CARRIER TRANSFERASE"/>
    <property type="match status" value="1"/>
</dbReference>
<dbReference type="AlphaFoldDB" id="A0A498C0F2"/>
<comment type="caution">
    <text evidence="9">The sequence shown here is derived from an EMBL/GenBank/DDBJ whole genome shotgun (WGS) entry which is preliminary data.</text>
</comment>
<comment type="similarity">
    <text evidence="2">Belongs to the bacterial sugar transferase family.</text>
</comment>
<feature type="domain" description="Bacterial sugar transferase" evidence="8">
    <location>
        <begin position="275"/>
        <end position="462"/>
    </location>
</feature>
<evidence type="ECO:0000313" key="9">
    <source>
        <dbReference type="EMBL" id="RLK47936.1"/>
    </source>
</evidence>
<feature type="transmembrane region" description="Helical" evidence="7">
    <location>
        <begin position="277"/>
        <end position="303"/>
    </location>
</feature>
<dbReference type="GO" id="GO:0016020">
    <property type="term" value="C:membrane"/>
    <property type="evidence" value="ECO:0007669"/>
    <property type="project" value="UniProtKB-SubCell"/>
</dbReference>
<proteinExistence type="inferred from homology"/>
<dbReference type="InterPro" id="IPR003362">
    <property type="entry name" value="Bact_transf"/>
</dbReference>
<evidence type="ECO:0000259" key="8">
    <source>
        <dbReference type="Pfam" id="PF02397"/>
    </source>
</evidence>
<dbReference type="EMBL" id="RCDB01000003">
    <property type="protein sequence ID" value="RLK47936.1"/>
    <property type="molecule type" value="Genomic_DNA"/>
</dbReference>
<evidence type="ECO:0000256" key="4">
    <source>
        <dbReference type="ARBA" id="ARBA00022692"/>
    </source>
</evidence>
<dbReference type="PANTHER" id="PTHR30576:SF10">
    <property type="entry name" value="SLL5057 PROTEIN"/>
    <property type="match status" value="1"/>
</dbReference>
<evidence type="ECO:0000256" key="7">
    <source>
        <dbReference type="SAM" id="Phobius"/>
    </source>
</evidence>
<dbReference type="NCBIfam" id="TIGR03025">
    <property type="entry name" value="EPS_sugtrans"/>
    <property type="match status" value="1"/>
</dbReference>
<feature type="transmembrane region" description="Helical" evidence="7">
    <location>
        <begin position="20"/>
        <end position="39"/>
    </location>
</feature>
<sequence>MPLLEQRLTEVRRLRARTGVVDTAVIAVTAAITATLAVSPGIVTTVTTAVFALTWAAALVVLRARAHRHGTGRRLELMPIAHSAVIAVAALAVAAVAAGGDIAAPHLYATLPVAAAGLLTVRAVRRAWFIRRTDADALAPRTLVVGDEDGIAELIRSLSTDNEIGHRIVGAALRGSDAGTISVGAQSYPVLGTPEQVAEIARQCCIETVVVAGGTDDPDYLRKLSWSLEGAATDLVLATRLADVARSRIAFERSNGLALTHVSLPRFDRSSMRAKRALDVVVALAALVPIALITPVIALMIAVDTPGGVFFRQRRIGRGGREFDILKFRTMTATAEADRAALEAANEGSGPLFKLKHDPRVTRVGAVLRRFSLDELPQFWNVLMGEMSVVGPRPPLPKEVTEYDGPVFRRLYVQPGITGLWQVSGRSDLSWEQSVRLDLHYVENWSLATDLQIIARTAAVMVRPKGAY</sequence>
<evidence type="ECO:0000256" key="1">
    <source>
        <dbReference type="ARBA" id="ARBA00004141"/>
    </source>
</evidence>
<dbReference type="InterPro" id="IPR017475">
    <property type="entry name" value="EPS_sugar_tfrase"/>
</dbReference>
<evidence type="ECO:0000256" key="3">
    <source>
        <dbReference type="ARBA" id="ARBA00022679"/>
    </source>
</evidence>
<dbReference type="GO" id="GO:0016780">
    <property type="term" value="F:phosphotransferase activity, for other substituted phosphate groups"/>
    <property type="evidence" value="ECO:0007669"/>
    <property type="project" value="TreeGrafter"/>
</dbReference>
<keyword evidence="10" id="KW-1185">Reference proteome</keyword>
<keyword evidence="5 7" id="KW-1133">Transmembrane helix</keyword>
<evidence type="ECO:0000256" key="5">
    <source>
        <dbReference type="ARBA" id="ARBA00022989"/>
    </source>
</evidence>
<keyword evidence="3 9" id="KW-0808">Transferase</keyword>
<dbReference type="Proteomes" id="UP000273158">
    <property type="component" value="Unassembled WGS sequence"/>
</dbReference>
<dbReference type="Pfam" id="PF02397">
    <property type="entry name" value="Bac_transf"/>
    <property type="match status" value="1"/>
</dbReference>
<evidence type="ECO:0000313" key="10">
    <source>
        <dbReference type="Proteomes" id="UP000273158"/>
    </source>
</evidence>
<comment type="subcellular location">
    <subcellularLocation>
        <location evidence="1">Membrane</location>
        <topology evidence="1">Multi-pass membrane protein</topology>
    </subcellularLocation>
</comment>
<feature type="transmembrane region" description="Helical" evidence="7">
    <location>
        <begin position="106"/>
        <end position="124"/>
    </location>
</feature>